<dbReference type="HAMAP" id="MF_00997">
    <property type="entry name" value="Protease_BepA"/>
    <property type="match status" value="1"/>
</dbReference>
<feature type="binding site" evidence="8">
    <location>
        <position position="132"/>
    </location>
    <ligand>
        <name>Zn(2+)</name>
        <dbReference type="ChEBI" id="CHEBI:29105"/>
        <note>catalytic</note>
    </ligand>
</feature>
<feature type="domain" description="Peptidase M48" evidence="9">
    <location>
        <begin position="69"/>
        <end position="255"/>
    </location>
</feature>
<dbReference type="SUPFAM" id="SSF48452">
    <property type="entry name" value="TPR-like"/>
    <property type="match status" value="1"/>
</dbReference>
<dbReference type="InterPro" id="IPR011990">
    <property type="entry name" value="TPR-like_helical_dom_sf"/>
</dbReference>
<evidence type="ECO:0000256" key="6">
    <source>
        <dbReference type="ARBA" id="ARBA00022833"/>
    </source>
</evidence>
<comment type="function">
    <text evidence="8">Functions as both a chaperone and a metalloprotease. Maintains the integrity of the outer membrane by promoting either the assembly or the elimination of outer membrane proteins, depending on their folding state.</text>
</comment>
<proteinExistence type="inferred from homology"/>
<evidence type="ECO:0000259" key="9">
    <source>
        <dbReference type="Pfam" id="PF01435"/>
    </source>
</evidence>
<feature type="binding site" evidence="8">
    <location>
        <position position="136"/>
    </location>
    <ligand>
        <name>Zn(2+)</name>
        <dbReference type="ChEBI" id="CHEBI:29105"/>
        <note>catalytic</note>
    </ligand>
</feature>
<dbReference type="GO" id="GO:0008237">
    <property type="term" value="F:metallopeptidase activity"/>
    <property type="evidence" value="ECO:0007669"/>
    <property type="project" value="UniProtKB-KW"/>
</dbReference>
<evidence type="ECO:0000256" key="1">
    <source>
        <dbReference type="ARBA" id="ARBA00022670"/>
    </source>
</evidence>
<organism evidence="10 11">
    <name type="scientific">Pseudaeromonas paramecii</name>
    <dbReference type="NCBI Taxonomy" id="2138166"/>
    <lineage>
        <taxon>Bacteria</taxon>
        <taxon>Pseudomonadati</taxon>
        <taxon>Pseudomonadota</taxon>
        <taxon>Gammaproteobacteria</taxon>
        <taxon>Aeromonadales</taxon>
        <taxon>Aeromonadaceae</taxon>
        <taxon>Pseudaeromonas</taxon>
    </lineage>
</organism>
<gene>
    <name evidence="10" type="ORF">GCM10023095_14320</name>
</gene>
<dbReference type="Gene3D" id="3.30.2010.10">
    <property type="entry name" value="Metalloproteases ('zincins'), catalytic domain"/>
    <property type="match status" value="1"/>
</dbReference>
<name>A0ABP8Q5C1_9GAMM</name>
<dbReference type="Pfam" id="PF01435">
    <property type="entry name" value="Peptidase_M48"/>
    <property type="match status" value="1"/>
</dbReference>
<dbReference type="CDD" id="cd07333">
    <property type="entry name" value="M48C_bepA_like"/>
    <property type="match status" value="1"/>
</dbReference>
<feature type="active site" evidence="8">
    <location>
        <position position="133"/>
    </location>
</feature>
<keyword evidence="6 8" id="KW-0862">Zinc</keyword>
<protein>
    <recommendedName>
        <fullName evidence="8">Putative beta-barrel assembly-enhancing protease</fullName>
        <ecNumber evidence="8">3.4.-.-</ecNumber>
    </recommendedName>
</protein>
<dbReference type="RefSeq" id="WP_425568426.1">
    <property type="nucleotide sequence ID" value="NZ_BAABFC010000010.1"/>
</dbReference>
<dbReference type="PANTHER" id="PTHR22726">
    <property type="entry name" value="METALLOENDOPEPTIDASE OMA1"/>
    <property type="match status" value="1"/>
</dbReference>
<keyword evidence="4 8" id="KW-0574">Periplasm</keyword>
<feature type="active site" description="Proton donor" evidence="8">
    <location>
        <position position="201"/>
    </location>
</feature>
<evidence type="ECO:0000256" key="8">
    <source>
        <dbReference type="HAMAP-Rule" id="MF_00997"/>
    </source>
</evidence>
<dbReference type="EC" id="3.4.-.-" evidence="8"/>
<dbReference type="InterPro" id="IPR030873">
    <property type="entry name" value="Protease_BepA"/>
</dbReference>
<comment type="similarity">
    <text evidence="8">Belongs to the peptidase M48 family. BepA subfamily.</text>
</comment>
<evidence type="ECO:0000256" key="7">
    <source>
        <dbReference type="ARBA" id="ARBA00023049"/>
    </source>
</evidence>
<dbReference type="InterPro" id="IPR001915">
    <property type="entry name" value="Peptidase_M48"/>
</dbReference>
<evidence type="ECO:0000256" key="3">
    <source>
        <dbReference type="ARBA" id="ARBA00022729"/>
    </source>
</evidence>
<reference evidence="11" key="1">
    <citation type="journal article" date="2019" name="Int. J. Syst. Evol. Microbiol.">
        <title>The Global Catalogue of Microorganisms (GCM) 10K type strain sequencing project: providing services to taxonomists for standard genome sequencing and annotation.</title>
        <authorList>
            <consortium name="The Broad Institute Genomics Platform"/>
            <consortium name="The Broad Institute Genome Sequencing Center for Infectious Disease"/>
            <person name="Wu L."/>
            <person name="Ma J."/>
        </authorList>
    </citation>
    <scope>NUCLEOTIDE SEQUENCE [LARGE SCALE GENOMIC DNA]</scope>
    <source>
        <strain evidence="11">JCM 32226</strain>
    </source>
</reference>
<sequence precursor="true">MSISRRLLQTVLLAGLLMTQSQILADDQLPDIGTAGVSALSIDQERLYGEAFMRFARASLPMVDDPVLNEYLSGLGQRLVGQANDVRFPFTFFLVRDNSINAAAFLGGRVKVHTGLFLYADNESELAGVLAHEISHVTQRHIARYMEAQTRSTPLTLAGLAGSIALAIINPTAGIAAMQATLGIQMQSAINYTRDNEFEADRIGMGLLYNAGFDPKGMGSFFEKLAAQSRYDSKVPEMLLTHPLPETRIAEARNRASNYPRRTAADNIDFYFAKARIQVRYSKLDLNGLYDEYGKRLSQPGSQQQMAARYGQALIRLTQGKPSDAASLLADLGRHYPDDLFILDSLTDLDVANKQYDSAIKRLQKRLADMPDNEVVVFNLASAFMEAGRAKEAEQLLERFTRSHTENDLAWRMLADAAQQTGNRAQLFTARAEYFALRSDYQKATDDLNTARASTTDKMMQARIDARIAQLQSAKQLDDTLKR</sequence>
<dbReference type="PANTHER" id="PTHR22726:SF1">
    <property type="entry name" value="METALLOENDOPEPTIDASE OMA1, MITOCHONDRIAL"/>
    <property type="match status" value="1"/>
</dbReference>
<keyword evidence="3 8" id="KW-0732">Signal</keyword>
<dbReference type="Proteomes" id="UP001501321">
    <property type="component" value="Unassembled WGS sequence"/>
</dbReference>
<dbReference type="InterPro" id="IPR051156">
    <property type="entry name" value="Mito/Outer_Membr_Metalloprot"/>
</dbReference>
<dbReference type="Pfam" id="PF14559">
    <property type="entry name" value="TPR_19"/>
    <property type="match status" value="1"/>
</dbReference>
<keyword evidence="7 8" id="KW-0482">Metalloprotease</keyword>
<keyword evidence="5 8" id="KW-0378">Hydrolase</keyword>
<evidence type="ECO:0000256" key="2">
    <source>
        <dbReference type="ARBA" id="ARBA00022723"/>
    </source>
</evidence>
<feature type="binding site" evidence="8">
    <location>
        <position position="197"/>
    </location>
    <ligand>
        <name>Zn(2+)</name>
        <dbReference type="ChEBI" id="CHEBI:29105"/>
        <note>catalytic</note>
    </ligand>
</feature>
<evidence type="ECO:0000313" key="11">
    <source>
        <dbReference type="Proteomes" id="UP001501321"/>
    </source>
</evidence>
<feature type="signal peptide" evidence="8">
    <location>
        <begin position="1"/>
        <end position="25"/>
    </location>
</feature>
<evidence type="ECO:0000256" key="4">
    <source>
        <dbReference type="ARBA" id="ARBA00022764"/>
    </source>
</evidence>
<evidence type="ECO:0000313" key="10">
    <source>
        <dbReference type="EMBL" id="GAA4497576.1"/>
    </source>
</evidence>
<dbReference type="EMBL" id="BAABFC010000010">
    <property type="protein sequence ID" value="GAA4497576.1"/>
    <property type="molecule type" value="Genomic_DNA"/>
</dbReference>
<keyword evidence="2 8" id="KW-0479">Metal-binding</keyword>
<comment type="subcellular location">
    <subcellularLocation>
        <location evidence="8">Periplasm</location>
    </subcellularLocation>
</comment>
<comment type="cofactor">
    <cofactor evidence="8">
        <name>Zn(2+)</name>
        <dbReference type="ChEBI" id="CHEBI:29105"/>
    </cofactor>
    <text evidence="8">Binds 1 zinc ion per subunit.</text>
</comment>
<keyword evidence="1 8" id="KW-0645">Protease</keyword>
<dbReference type="Gene3D" id="1.25.40.10">
    <property type="entry name" value="Tetratricopeptide repeat domain"/>
    <property type="match status" value="1"/>
</dbReference>
<comment type="caution">
    <text evidence="10">The sequence shown here is derived from an EMBL/GenBank/DDBJ whole genome shotgun (WGS) entry which is preliminary data.</text>
</comment>
<evidence type="ECO:0000256" key="5">
    <source>
        <dbReference type="ARBA" id="ARBA00022801"/>
    </source>
</evidence>
<keyword evidence="11" id="KW-1185">Reference proteome</keyword>
<accession>A0ABP8Q5C1</accession>
<feature type="chain" id="PRO_5044925814" description="Putative beta-barrel assembly-enhancing protease" evidence="8">
    <location>
        <begin position="26"/>
        <end position="483"/>
    </location>
</feature>